<gene>
    <name evidence="4" type="primary">C19orf18</name>
</gene>
<keyword evidence="5" id="KW-1185">Reference proteome</keyword>
<evidence type="ECO:0000313" key="4">
    <source>
        <dbReference type="Ensembl" id="ENSRFEP00010010294.1"/>
    </source>
</evidence>
<feature type="chain" id="PRO_5025452179" evidence="3">
    <location>
        <begin position="24"/>
        <end position="220"/>
    </location>
</feature>
<reference evidence="4" key="5">
    <citation type="submission" date="2025-09" db="UniProtKB">
        <authorList>
            <consortium name="Ensembl"/>
        </authorList>
    </citation>
    <scope>IDENTIFICATION</scope>
</reference>
<dbReference type="OMA" id="HLCLPYA"/>
<dbReference type="PANTHER" id="PTHR38000">
    <property type="entry name" value="RIKEN CDNA 2900092C05"/>
    <property type="match status" value="1"/>
</dbReference>
<dbReference type="InterPro" id="IPR037549">
    <property type="entry name" value="C19orf18"/>
</dbReference>
<dbReference type="Pfam" id="PF17686">
    <property type="entry name" value="DUF5534"/>
    <property type="match status" value="1"/>
</dbReference>
<dbReference type="GeneTree" id="ENSGT00390000018040"/>
<feature type="compositionally biased region" description="Polar residues" evidence="1">
    <location>
        <begin position="59"/>
        <end position="75"/>
    </location>
</feature>
<keyword evidence="2" id="KW-0472">Membrane</keyword>
<reference evidence="5" key="3">
    <citation type="submission" date="2018-12" db="EMBL/GenBank/DDBJ databases">
        <title>G10K-VGP greater horseshoe bat female genome, primary haplotype.</title>
        <authorList>
            <person name="Teeling E."/>
            <person name="Myers G."/>
            <person name="Vernes S."/>
            <person name="Pippel M."/>
            <person name="Winkler S."/>
            <person name="Fedrigo O."/>
            <person name="Rhie A."/>
            <person name="Koren S."/>
            <person name="Phillippy A."/>
            <person name="Lewin H."/>
            <person name="Damas J."/>
            <person name="Howe K."/>
            <person name="Mountcastle J."/>
            <person name="Jarvis E.D."/>
        </authorList>
    </citation>
    <scope>NUCLEOTIDE SEQUENCE [LARGE SCALE GENOMIC DNA]</scope>
</reference>
<feature type="region of interest" description="Disordered" evidence="1">
    <location>
        <begin position="59"/>
        <end position="92"/>
    </location>
</feature>
<keyword evidence="2" id="KW-1133">Transmembrane helix</keyword>
<reference evidence="4" key="4">
    <citation type="submission" date="2025-08" db="UniProtKB">
        <authorList>
            <consortium name="Ensembl"/>
        </authorList>
    </citation>
    <scope>IDENTIFICATION</scope>
</reference>
<feature type="signal peptide" evidence="3">
    <location>
        <begin position="1"/>
        <end position="23"/>
    </location>
</feature>
<evidence type="ECO:0000256" key="3">
    <source>
        <dbReference type="SAM" id="SignalP"/>
    </source>
</evidence>
<dbReference type="Ensembl" id="ENSRFET00010011261.1">
    <property type="protein sequence ID" value="ENSRFEP00010010294.1"/>
    <property type="gene ID" value="ENSRFEG00010006969.1"/>
</dbReference>
<sequence>MDNVQSSFTFLFLFFMECPLCLCLPYAGEFKPTWTKSYKQSQESTNVTKQLKVSSKKTQLSQIQEEASQSRSPSPIKSLKNKKEEEASPRPTLIPHRPALVQVVTIACIALSIALICGITFSYMIYRLVQAEERQQLALLYKNVRTPLLGDEEEGSEDERQDESSYLLPENEKELEKFIHSVIRSKRKKHIEKMKLKGKQKFVKKTKTQNAVHIAKMGTL</sequence>
<keyword evidence="2" id="KW-0812">Transmembrane</keyword>
<dbReference type="Proteomes" id="UP000472240">
    <property type="component" value="Chromosome 15"/>
</dbReference>
<evidence type="ECO:0000256" key="1">
    <source>
        <dbReference type="SAM" id="MobiDB-lite"/>
    </source>
</evidence>
<evidence type="ECO:0000256" key="2">
    <source>
        <dbReference type="SAM" id="Phobius"/>
    </source>
</evidence>
<organism evidence="4 5">
    <name type="scientific">Rhinolophus ferrumequinum</name>
    <name type="common">Greater horseshoe bat</name>
    <dbReference type="NCBI Taxonomy" id="59479"/>
    <lineage>
        <taxon>Eukaryota</taxon>
        <taxon>Metazoa</taxon>
        <taxon>Chordata</taxon>
        <taxon>Craniata</taxon>
        <taxon>Vertebrata</taxon>
        <taxon>Euteleostomi</taxon>
        <taxon>Mammalia</taxon>
        <taxon>Eutheria</taxon>
        <taxon>Laurasiatheria</taxon>
        <taxon>Chiroptera</taxon>
        <taxon>Yinpterochiroptera</taxon>
        <taxon>Rhinolophoidea</taxon>
        <taxon>Rhinolophidae</taxon>
        <taxon>Rhinolophinae</taxon>
        <taxon>Rhinolophus</taxon>
    </lineage>
</organism>
<dbReference type="InParanoid" id="A0A671EAD3"/>
<protein>
    <submittedName>
        <fullName evidence="4">Chromosome 19 open reading frame 18</fullName>
    </submittedName>
</protein>
<dbReference type="AlphaFoldDB" id="A0A671EAD3"/>
<dbReference type="PANTHER" id="PTHR38000:SF1">
    <property type="entry name" value="RIKEN CDNA 2900092C05 GENE"/>
    <property type="match status" value="1"/>
</dbReference>
<feature type="transmembrane region" description="Helical" evidence="2">
    <location>
        <begin position="99"/>
        <end position="126"/>
    </location>
</feature>
<reference evidence="4 5" key="2">
    <citation type="journal article" date="2018" name="Annu Rev Anim Biosci">
        <title>Bat Biology, Genomes, and the Bat1K Project: To Generate Chromosome-Level Genomes for All Living Bat Species.</title>
        <authorList>
            <person name="Teeling E.C."/>
            <person name="Vernes S.C."/>
            <person name="Davalos L.M."/>
            <person name="Ray D.A."/>
            <person name="Gilbert M.T.P."/>
            <person name="Myers E."/>
        </authorList>
    </citation>
    <scope>NUCLEOTIDE SEQUENCE</scope>
</reference>
<proteinExistence type="predicted"/>
<evidence type="ECO:0000313" key="5">
    <source>
        <dbReference type="Proteomes" id="UP000472240"/>
    </source>
</evidence>
<reference evidence="4 5" key="1">
    <citation type="journal article" date="2015" name="Annu Rev Anim Biosci">
        <title>The Genome 10K Project: a way forward.</title>
        <authorList>
            <person name="Koepfli K.P."/>
            <person name="Paten B."/>
            <person name="O'Brien S.J."/>
            <person name="Koepfli K.P."/>
            <person name="Paten B."/>
            <person name="Antunes A."/>
            <person name="Belov K."/>
            <person name="Bustamante C."/>
            <person name="Castoe T.A."/>
            <person name="Clawson H."/>
            <person name="Crawford A.J."/>
            <person name="Diekhans M."/>
            <person name="Distel D."/>
            <person name="Durbin R."/>
            <person name="Earl D."/>
            <person name="Fujita M.K."/>
            <person name="Gamble T."/>
            <person name="Georges A."/>
            <person name="Gemmell N."/>
            <person name="Gilbert M.T."/>
            <person name="Graves J.M."/>
            <person name="Green R.E."/>
            <person name="Hickey G."/>
            <person name="Jarvis E.D."/>
            <person name="Johnson W."/>
            <person name="Komissarov A."/>
            <person name="Korf I."/>
            <person name="Kuhn R."/>
            <person name="Larkin D.M."/>
            <person name="Lewin H."/>
            <person name="Lopez J.V."/>
            <person name="Ma J."/>
            <person name="Marques-Bonet T."/>
            <person name="Miller W."/>
            <person name="Murphy R."/>
            <person name="Pevzner P."/>
            <person name="Shapiro B."/>
            <person name="Steiner C."/>
            <person name="Tamazian G."/>
            <person name="Venkatesh B."/>
            <person name="Wang J."/>
            <person name="Wayne R."/>
            <person name="Wiley E."/>
            <person name="Yang H."/>
            <person name="Zhang G."/>
            <person name="Haussler D."/>
            <person name="Ryder O."/>
            <person name="O'Brien S.J."/>
        </authorList>
    </citation>
    <scope>NUCLEOTIDE SEQUENCE</scope>
</reference>
<keyword evidence="3" id="KW-0732">Signal</keyword>
<name>A0A671EAD3_RHIFE</name>
<accession>A0A671EAD3</accession>